<protein>
    <submittedName>
        <fullName evidence="1">Uncharacterized protein</fullName>
    </submittedName>
</protein>
<dbReference type="EMBL" id="CP007044">
    <property type="protein sequence ID" value="AHG22927.1"/>
    <property type="molecule type" value="Genomic_DNA"/>
</dbReference>
<dbReference type="Proteomes" id="UP000019030">
    <property type="component" value="Chromosome"/>
</dbReference>
<dbReference type="HOGENOM" id="CLU_2828817_0_0_6"/>
<proteinExistence type="predicted"/>
<dbReference type="KEGG" id="sfo:Z042_19585"/>
<name>W0LKT7_9GAMM</name>
<dbReference type="STRING" id="1441930.Z042_19585"/>
<keyword evidence="2" id="KW-1185">Reference proteome</keyword>
<evidence type="ECO:0000313" key="1">
    <source>
        <dbReference type="EMBL" id="AHG22927.1"/>
    </source>
</evidence>
<organism evidence="1 2">
    <name type="scientific">Chania multitudinisentens RB-25</name>
    <dbReference type="NCBI Taxonomy" id="1441930"/>
    <lineage>
        <taxon>Bacteria</taxon>
        <taxon>Pseudomonadati</taxon>
        <taxon>Pseudomonadota</taxon>
        <taxon>Gammaproteobacteria</taxon>
        <taxon>Enterobacterales</taxon>
        <taxon>Yersiniaceae</taxon>
        <taxon>Chania</taxon>
    </lineage>
</organism>
<evidence type="ECO:0000313" key="2">
    <source>
        <dbReference type="Proteomes" id="UP000019030"/>
    </source>
</evidence>
<sequence length="66" mass="7516">MQHGGVFHIVEKREVSLLNTDKTLPAIIAAFLRLGLDVVAAKVGKHIRACLVFWLLTRFLNKNRIY</sequence>
<reference evidence="1 2" key="2">
    <citation type="submission" date="2015-03" db="EMBL/GenBank/DDBJ databases">
        <authorList>
            <person name="Chan K.-G."/>
        </authorList>
    </citation>
    <scope>NUCLEOTIDE SEQUENCE [LARGE SCALE GENOMIC DNA]</scope>
    <source>
        <strain evidence="1 2">RB-25</strain>
    </source>
</reference>
<accession>W0LKT7</accession>
<gene>
    <name evidence="1" type="ORF">Z042_19585</name>
</gene>
<dbReference type="AlphaFoldDB" id="W0LKT7"/>
<reference evidence="1 2" key="1">
    <citation type="submission" date="2014-01" db="EMBL/GenBank/DDBJ databases">
        <title>Isolation of Serratia multitudinisentens RB-25 from Ex-Landfill site.</title>
        <authorList>
            <person name="Robson E.H.J."/>
        </authorList>
    </citation>
    <scope>NUCLEOTIDE SEQUENCE [LARGE SCALE GENOMIC DNA]</scope>
    <source>
        <strain evidence="1 2">RB-25</strain>
    </source>
</reference>